<dbReference type="GO" id="GO:0035999">
    <property type="term" value="P:tetrahydrofolate interconversion"/>
    <property type="evidence" value="ECO:0007669"/>
    <property type="project" value="TreeGrafter"/>
</dbReference>
<evidence type="ECO:0000256" key="5">
    <source>
        <dbReference type="RuleBase" id="RU361279"/>
    </source>
</evidence>
<feature type="binding site" evidence="4">
    <location>
        <position position="53"/>
    </location>
    <ligand>
        <name>substrate</name>
    </ligand>
</feature>
<reference evidence="6" key="2">
    <citation type="submission" date="2015-10" db="EMBL/GenBank/DDBJ databases">
        <authorList>
            <person name="Gilbert D.G."/>
        </authorList>
    </citation>
    <scope>NUCLEOTIDE SEQUENCE</scope>
    <source>
        <strain evidence="6">GO-13</strain>
    </source>
</reference>
<dbReference type="EMBL" id="LECW02000004">
    <property type="protein sequence ID" value="KRT95423.1"/>
    <property type="molecule type" value="Genomic_DNA"/>
</dbReference>
<dbReference type="GO" id="GO:0005524">
    <property type="term" value="F:ATP binding"/>
    <property type="evidence" value="ECO:0007669"/>
    <property type="project" value="UniProtKB-KW"/>
</dbReference>
<name>A0A0T6BUW1_9BACI</name>
<keyword evidence="2 4" id="KW-0547">Nucleotide-binding</keyword>
<dbReference type="RefSeq" id="WP_048353159.1">
    <property type="nucleotide sequence ID" value="NZ_CP023481.1"/>
</dbReference>
<feature type="binding site" evidence="4">
    <location>
        <position position="48"/>
    </location>
    <ligand>
        <name>substrate</name>
    </ligand>
</feature>
<evidence type="ECO:0000313" key="6">
    <source>
        <dbReference type="EMBL" id="KRT95423.1"/>
    </source>
</evidence>
<dbReference type="EC" id="6.3.3.2" evidence="5"/>
<keyword evidence="3 4" id="KW-0067">ATP-binding</keyword>
<keyword evidence="5" id="KW-0460">Magnesium</keyword>
<proteinExistence type="inferred from homology"/>
<evidence type="ECO:0000313" key="7">
    <source>
        <dbReference type="EMBL" id="MEC0484932.1"/>
    </source>
</evidence>
<dbReference type="Gene3D" id="3.40.50.10420">
    <property type="entry name" value="NagB/RpiA/CoA transferase-like"/>
    <property type="match status" value="1"/>
</dbReference>
<evidence type="ECO:0000256" key="3">
    <source>
        <dbReference type="ARBA" id="ARBA00022840"/>
    </source>
</evidence>
<reference evidence="7 9" key="3">
    <citation type="submission" date="2023-03" db="EMBL/GenBank/DDBJ databases">
        <title>Agriculturally important microbes genome sequencing.</title>
        <authorList>
            <person name="Dunlap C."/>
        </authorList>
    </citation>
    <scope>NUCLEOTIDE SEQUENCE [LARGE SCALE GENOMIC DNA]</scope>
    <source>
        <strain evidence="7 9">CBP-3203</strain>
    </source>
</reference>
<comment type="cofactor">
    <cofactor evidence="5">
        <name>Mg(2+)</name>
        <dbReference type="ChEBI" id="CHEBI:18420"/>
    </cofactor>
</comment>
<dbReference type="Proteomes" id="UP000036168">
    <property type="component" value="Unassembled WGS sequence"/>
</dbReference>
<evidence type="ECO:0000313" key="9">
    <source>
        <dbReference type="Proteomes" id="UP001341297"/>
    </source>
</evidence>
<comment type="catalytic activity">
    <reaction evidence="5">
        <text>(6S)-5-formyl-5,6,7,8-tetrahydrofolate + ATP = (6R)-5,10-methenyltetrahydrofolate + ADP + phosphate</text>
        <dbReference type="Rhea" id="RHEA:10488"/>
        <dbReference type="ChEBI" id="CHEBI:30616"/>
        <dbReference type="ChEBI" id="CHEBI:43474"/>
        <dbReference type="ChEBI" id="CHEBI:57455"/>
        <dbReference type="ChEBI" id="CHEBI:57457"/>
        <dbReference type="ChEBI" id="CHEBI:456216"/>
        <dbReference type="EC" id="6.3.3.2"/>
    </reaction>
</comment>
<dbReference type="PIRSF" id="PIRSF006806">
    <property type="entry name" value="FTHF_cligase"/>
    <property type="match status" value="1"/>
</dbReference>
<dbReference type="GO" id="GO:0046872">
    <property type="term" value="F:metal ion binding"/>
    <property type="evidence" value="ECO:0007669"/>
    <property type="project" value="UniProtKB-KW"/>
</dbReference>
<protein>
    <recommendedName>
        <fullName evidence="5">5-formyltetrahydrofolate cyclo-ligase</fullName>
        <ecNumber evidence="5">6.3.3.2</ecNumber>
    </recommendedName>
</protein>
<dbReference type="PANTHER" id="PTHR23407">
    <property type="entry name" value="ATPASE INHIBITOR/5-FORMYLTETRAHYDROFOLATE CYCLO-LIGASE"/>
    <property type="match status" value="1"/>
</dbReference>
<dbReference type="OrthoDB" id="9801938at2"/>
<keyword evidence="5" id="KW-0479">Metal-binding</keyword>
<feature type="binding site" evidence="4">
    <location>
        <begin position="132"/>
        <end position="140"/>
    </location>
    <ligand>
        <name>ATP</name>
        <dbReference type="ChEBI" id="CHEBI:30616"/>
    </ligand>
</feature>
<dbReference type="Pfam" id="PF01812">
    <property type="entry name" value="5-FTHF_cyc-lig"/>
    <property type="match status" value="1"/>
</dbReference>
<organism evidence="6 8">
    <name type="scientific">Bacillus glycinifermentans</name>
    <dbReference type="NCBI Taxonomy" id="1664069"/>
    <lineage>
        <taxon>Bacteria</taxon>
        <taxon>Bacillati</taxon>
        <taxon>Bacillota</taxon>
        <taxon>Bacilli</taxon>
        <taxon>Bacillales</taxon>
        <taxon>Bacillaceae</taxon>
        <taxon>Bacillus</taxon>
    </lineage>
</organism>
<dbReference type="EMBL" id="JARRTL010000008">
    <property type="protein sequence ID" value="MEC0484932.1"/>
    <property type="molecule type" value="Genomic_DNA"/>
</dbReference>
<dbReference type="Proteomes" id="UP001341297">
    <property type="component" value="Unassembled WGS sequence"/>
</dbReference>
<dbReference type="STRING" id="1664069.BGLY_2942"/>
<dbReference type="InterPro" id="IPR002698">
    <property type="entry name" value="FTHF_cligase"/>
</dbReference>
<dbReference type="InterPro" id="IPR024185">
    <property type="entry name" value="FTHF_cligase-like_sf"/>
</dbReference>
<dbReference type="PANTHER" id="PTHR23407:SF1">
    <property type="entry name" value="5-FORMYLTETRAHYDROFOLATE CYCLO-LIGASE"/>
    <property type="match status" value="1"/>
</dbReference>
<comment type="similarity">
    <text evidence="1 5">Belongs to the 5-formyltetrahydrofolate cyclo-ligase family.</text>
</comment>
<evidence type="ECO:0000256" key="2">
    <source>
        <dbReference type="ARBA" id="ARBA00022741"/>
    </source>
</evidence>
<evidence type="ECO:0000256" key="1">
    <source>
        <dbReference type="ARBA" id="ARBA00010638"/>
    </source>
</evidence>
<evidence type="ECO:0000256" key="4">
    <source>
        <dbReference type="PIRSR" id="PIRSR006806-1"/>
    </source>
</evidence>
<comment type="caution">
    <text evidence="6">The sequence shown here is derived from an EMBL/GenBank/DDBJ whole genome shotgun (WGS) entry which is preliminary data.</text>
</comment>
<gene>
    <name evidence="6" type="ORF">AB447_211555</name>
    <name evidence="7" type="ORF">P8828_08730</name>
</gene>
<dbReference type="NCBIfam" id="TIGR02727">
    <property type="entry name" value="MTHFS_bact"/>
    <property type="match status" value="1"/>
</dbReference>
<accession>A0A0T6BUW1</accession>
<dbReference type="GO" id="GO:0030272">
    <property type="term" value="F:5-formyltetrahydrofolate cyclo-ligase activity"/>
    <property type="evidence" value="ECO:0007669"/>
    <property type="project" value="UniProtKB-EC"/>
</dbReference>
<dbReference type="InterPro" id="IPR037171">
    <property type="entry name" value="NagB/RpiA_transferase-like"/>
</dbReference>
<reference evidence="6 8" key="1">
    <citation type="journal article" date="2015" name="Int. J. Syst. Evol. Microbiol.">
        <title>Bacillus glycinifermentans sp. nov., isolated from fermented soybean paste.</title>
        <authorList>
            <person name="Kim S.J."/>
            <person name="Dunlap C.A."/>
            <person name="Kwon S.W."/>
            <person name="Rooney A.P."/>
        </authorList>
    </citation>
    <scope>NUCLEOTIDE SEQUENCE [LARGE SCALE GENOMIC DNA]</scope>
    <source>
        <strain evidence="6 8">GO-13</strain>
    </source>
</reference>
<dbReference type="SUPFAM" id="SSF100950">
    <property type="entry name" value="NagB/RpiA/CoA transferase-like"/>
    <property type="match status" value="1"/>
</dbReference>
<evidence type="ECO:0000313" key="8">
    <source>
        <dbReference type="Proteomes" id="UP000036168"/>
    </source>
</evidence>
<keyword evidence="9" id="KW-1185">Reference proteome</keyword>
<dbReference type="AlphaFoldDB" id="A0A0T6BUW1"/>
<feature type="binding site" evidence="4">
    <location>
        <begin position="2"/>
        <end position="6"/>
    </location>
    <ligand>
        <name>ATP</name>
        <dbReference type="ChEBI" id="CHEBI:30616"/>
    </ligand>
</feature>
<sequence>MKRSLRSEVRNQLAKLTDQEFRQKTKAIQQAFLESKEWADSSVIAMTISRKPEIPTRPIIERAWREGKTVCIPKCLPETKGMHFRRFKDDSELEVVYFGLQEPIIHKTELIKPEDIDLIVVPGICFDLEGYRIGYGGGYYDRYLEGFMNETASLAFHCQIVERVPREVHDIPVKQIFTEERTFVCR</sequence>
<keyword evidence="6" id="KW-0436">Ligase</keyword>
<dbReference type="GO" id="GO:0009396">
    <property type="term" value="P:folic acid-containing compound biosynthetic process"/>
    <property type="evidence" value="ECO:0007669"/>
    <property type="project" value="TreeGrafter"/>
</dbReference>